<gene>
    <name evidence="3" type="primary">LOC104230926</name>
</gene>
<sequence>MAGNREERMRVVTDLTNLLNTINKVSETEGEDIMPNASPREDGLPLPHSSIATSRSKGASTSMTEETPPAVKKLLEAWLTDTLTNILHKPAQDTIIENVRTCVTPITVEQHGPFPLITGTTHTVNNVGDDTLTTILEKMEEMENENKVLWDHMREHQERVDKIPGAPKLLPKRDADRFIEQPYSDEVSPHAIPKTFKMPPYLKIYDGMTDPEDHVTHYVTAVKGNDLAKEQVYSILLKIFGETLTGGALTWYSQLPARSIETFEKMTDKFVEAHLGPKRQRRE</sequence>
<name>A0A1U7WQD2_NICSY</name>
<feature type="region of interest" description="Disordered" evidence="1">
    <location>
        <begin position="26"/>
        <end position="68"/>
    </location>
</feature>
<accession>A0A1U7WQD2</accession>
<reference evidence="3" key="2">
    <citation type="submission" date="2025-08" db="UniProtKB">
        <authorList>
            <consortium name="RefSeq"/>
        </authorList>
    </citation>
    <scope>IDENTIFICATION</scope>
    <source>
        <tissue evidence="3">Leaf</tissue>
    </source>
</reference>
<organism evidence="2 3">
    <name type="scientific">Nicotiana sylvestris</name>
    <name type="common">Wood tobacco</name>
    <name type="synonym">South American tobacco</name>
    <dbReference type="NCBI Taxonomy" id="4096"/>
    <lineage>
        <taxon>Eukaryota</taxon>
        <taxon>Viridiplantae</taxon>
        <taxon>Streptophyta</taxon>
        <taxon>Embryophyta</taxon>
        <taxon>Tracheophyta</taxon>
        <taxon>Spermatophyta</taxon>
        <taxon>Magnoliopsida</taxon>
        <taxon>eudicotyledons</taxon>
        <taxon>Gunneridae</taxon>
        <taxon>Pentapetalae</taxon>
        <taxon>asterids</taxon>
        <taxon>lamiids</taxon>
        <taxon>Solanales</taxon>
        <taxon>Solanaceae</taxon>
        <taxon>Nicotianoideae</taxon>
        <taxon>Nicotianeae</taxon>
        <taxon>Nicotiana</taxon>
    </lineage>
</organism>
<evidence type="ECO:0000313" key="3">
    <source>
        <dbReference type="RefSeq" id="XP_009782142.1"/>
    </source>
</evidence>
<keyword evidence="2" id="KW-1185">Reference proteome</keyword>
<evidence type="ECO:0000313" key="2">
    <source>
        <dbReference type="Proteomes" id="UP000189701"/>
    </source>
</evidence>
<dbReference type="Proteomes" id="UP000189701">
    <property type="component" value="Unplaced"/>
</dbReference>
<reference evidence="2" key="1">
    <citation type="journal article" date="2013" name="Genome Biol.">
        <title>Reference genomes and transcriptomes of Nicotiana sylvestris and Nicotiana tomentosiformis.</title>
        <authorList>
            <person name="Sierro N."/>
            <person name="Battey J.N."/>
            <person name="Ouadi S."/>
            <person name="Bovet L."/>
            <person name="Goepfert S."/>
            <person name="Bakaher N."/>
            <person name="Peitsch M.C."/>
            <person name="Ivanov N.V."/>
        </authorList>
    </citation>
    <scope>NUCLEOTIDE SEQUENCE [LARGE SCALE GENOMIC DNA]</scope>
</reference>
<proteinExistence type="predicted"/>
<dbReference type="AlphaFoldDB" id="A0A1U7WQD2"/>
<dbReference type="PANTHER" id="PTHR33223">
    <property type="entry name" value="CCHC-TYPE DOMAIN-CONTAINING PROTEIN"/>
    <property type="match status" value="1"/>
</dbReference>
<protein>
    <submittedName>
        <fullName evidence="3">Uncharacterized protein LOC104230926</fullName>
    </submittedName>
</protein>
<dbReference type="RefSeq" id="XP_009782142.1">
    <property type="nucleotide sequence ID" value="XM_009783840.1"/>
</dbReference>
<evidence type="ECO:0000256" key="1">
    <source>
        <dbReference type="SAM" id="MobiDB-lite"/>
    </source>
</evidence>
<feature type="compositionally biased region" description="Polar residues" evidence="1">
    <location>
        <begin position="50"/>
        <end position="65"/>
    </location>
</feature>
<dbReference type="PANTHER" id="PTHR33223:SF11">
    <property type="entry name" value="ELEMENT PROTEIN, PUTATIVE-RELATED"/>
    <property type="match status" value="1"/>
</dbReference>